<reference evidence="3" key="2">
    <citation type="submission" date="2025-08" db="UniProtKB">
        <authorList>
            <consortium name="Ensembl"/>
        </authorList>
    </citation>
    <scope>IDENTIFICATION</scope>
</reference>
<organism evidence="3 4">
    <name type="scientific">Monodelphis domestica</name>
    <name type="common">Gray short-tailed opossum</name>
    <dbReference type="NCBI Taxonomy" id="13616"/>
    <lineage>
        <taxon>Eukaryota</taxon>
        <taxon>Metazoa</taxon>
        <taxon>Chordata</taxon>
        <taxon>Craniata</taxon>
        <taxon>Vertebrata</taxon>
        <taxon>Euteleostomi</taxon>
        <taxon>Mammalia</taxon>
        <taxon>Metatheria</taxon>
        <taxon>Didelphimorphia</taxon>
        <taxon>Didelphidae</taxon>
        <taxon>Monodelphis</taxon>
    </lineage>
</organism>
<dbReference type="CTD" id="28990"/>
<dbReference type="AlphaFoldDB" id="F7E008"/>
<dbReference type="OMA" id="LPEWIQL"/>
<dbReference type="GeneTree" id="ENSGT00390000010145"/>
<dbReference type="GO" id="GO:0000724">
    <property type="term" value="P:double-strand break repair via homologous recombination"/>
    <property type="evidence" value="ECO:0007669"/>
    <property type="project" value="Ensembl"/>
</dbReference>
<protein>
    <submittedName>
        <fullName evidence="3">Asteroid homolog 1</fullName>
    </submittedName>
</protein>
<gene>
    <name evidence="3" type="primary">ASTE1</name>
</gene>
<reference evidence="3" key="3">
    <citation type="submission" date="2025-09" db="UniProtKB">
        <authorList>
            <consortium name="Ensembl"/>
        </authorList>
    </citation>
    <scope>IDENTIFICATION</scope>
</reference>
<dbReference type="PANTHER" id="PTHR15665:SF1">
    <property type="entry name" value="PROTEIN ASTEROID HOMOLOG 1"/>
    <property type="match status" value="1"/>
</dbReference>
<dbReference type="RefSeq" id="XP_001379832.1">
    <property type="nucleotide sequence ID" value="XM_001379795.4"/>
</dbReference>
<accession>F7E008</accession>
<dbReference type="SUPFAM" id="SSF88723">
    <property type="entry name" value="PIN domain-like"/>
    <property type="match status" value="1"/>
</dbReference>
<evidence type="ECO:0000313" key="4">
    <source>
        <dbReference type="Proteomes" id="UP000002280"/>
    </source>
</evidence>
<dbReference type="HOGENOM" id="CLU_017330_1_0_1"/>
<dbReference type="PANTHER" id="PTHR15665">
    <property type="entry name" value="ASTEROID PROTEIN"/>
    <property type="match status" value="1"/>
</dbReference>
<dbReference type="GO" id="GO:1990599">
    <property type="term" value="F:3' overhang single-stranded DNA endodeoxyribonuclease activity"/>
    <property type="evidence" value="ECO:0007669"/>
    <property type="project" value="Ensembl"/>
</dbReference>
<dbReference type="GO" id="GO:0006303">
    <property type="term" value="P:double-strand break repair via nonhomologous end joining"/>
    <property type="evidence" value="ECO:0007669"/>
    <property type="project" value="Ensembl"/>
</dbReference>
<dbReference type="GeneID" id="100030284"/>
<dbReference type="InterPro" id="IPR029060">
    <property type="entry name" value="PIN-like_dom_sf"/>
</dbReference>
<dbReference type="Proteomes" id="UP000002280">
    <property type="component" value="Chromosome 8"/>
</dbReference>
<dbReference type="Ensembl" id="ENSMODT00000015209.3">
    <property type="protein sequence ID" value="ENSMODP00000014935.2"/>
    <property type="gene ID" value="ENSMODG00000011917.3"/>
</dbReference>
<dbReference type="Gene3D" id="3.40.50.1010">
    <property type="entry name" value="5'-nuclease"/>
    <property type="match status" value="1"/>
</dbReference>
<dbReference type="InParanoid" id="F7E008"/>
<sequence length="682" mass="76984">MGIRGLTSYVEDHSSQFFIDLKMRDTKIIIDGFALFHRLCFDSNLDLRHGGDYDSFTEVIERFFESLFACNIHPYVVLDGGCDISDKKLLTLKDRAREKIQVALSLSGGGRGNLLPLLIREVFIQVLNKLHVDFVQCFTEADRDIMTLANHWSCPVLTMDSDFCIFDLKAGFCPLNGFQWRTPTMIKDTCHYCIPARCFSVERFCRHFNHMNKDLLPLFAVLCGNDYISLPALDAVFTRLSVSPAAPNTKGRKHQRILGLLNWLSRFDDPTEALDNALKYLKVNDREVVRELLWASMEEYQQSPVKLQDFFQYGAYVSPCATKLGLPEWIQLALAKGQLSPFVCDALSLQRTILHTQVENMQCPSAHSISLPIRKVIYGLLQNSSPNLNNVPQSRGSKQLVAFNELKRVDKNIATVVTHAAKLPPDYWELGRLIELPLSKRQILLLETLKVKEGVLDPIPSSLKLPVAVTCFWLQSLQSRAKLNHVQALLVGMLCGQLHKMTSEPDNEELQVDGAKLLCDQFLKVKEIKVQKRLNLDTAHTFCQWQCCLQMGFYLNQLLLTPLPEPDLTWLYSGTLVHGLSQELSTSSSVENLLSVCPEARQLYNQLFHALKSAVPAEFFPQKSKAKKKKPKKNAVSLSKHRVGIALDTKSLHRHVSNRFGVLTLDDPEDPGQGSDCPSQGS</sequence>
<keyword evidence="4" id="KW-1185">Reference proteome</keyword>
<dbReference type="KEGG" id="mdo:100030284"/>
<dbReference type="STRING" id="13616.ENSMODP00000014935"/>
<evidence type="ECO:0000256" key="2">
    <source>
        <dbReference type="SAM" id="MobiDB-lite"/>
    </source>
</evidence>
<evidence type="ECO:0000313" key="3">
    <source>
        <dbReference type="Ensembl" id="ENSMODP00000014935.2"/>
    </source>
</evidence>
<dbReference type="FunCoup" id="F7E008">
    <property type="interactions" value="362"/>
</dbReference>
<evidence type="ECO:0000256" key="1">
    <source>
        <dbReference type="ARBA" id="ARBA00007398"/>
    </source>
</evidence>
<dbReference type="InterPro" id="IPR026832">
    <property type="entry name" value="Asteroid"/>
</dbReference>
<proteinExistence type="inferred from homology"/>
<dbReference type="eggNOG" id="ENOG502QQRA">
    <property type="taxonomic scope" value="Eukaryota"/>
</dbReference>
<name>F7E008_MONDO</name>
<dbReference type="Bgee" id="ENSMODG00000011917">
    <property type="expression patterns" value="Expressed in hindlimb bud and 20 other cell types or tissues"/>
</dbReference>
<reference evidence="3 4" key="1">
    <citation type="journal article" date="2007" name="Nature">
        <title>Genome of the marsupial Monodelphis domestica reveals innovation in non-coding sequences.</title>
        <authorList>
            <person name="Mikkelsen T.S."/>
            <person name="Wakefield M.J."/>
            <person name="Aken B."/>
            <person name="Amemiya C.T."/>
            <person name="Chang J.L."/>
            <person name="Duke S."/>
            <person name="Garber M."/>
            <person name="Gentles A.J."/>
            <person name="Goodstadt L."/>
            <person name="Heger A."/>
            <person name="Jurka J."/>
            <person name="Kamal M."/>
            <person name="Mauceli E."/>
            <person name="Searle S.M."/>
            <person name="Sharpe T."/>
            <person name="Baker M.L."/>
            <person name="Batzer M.A."/>
            <person name="Benos P.V."/>
            <person name="Belov K."/>
            <person name="Clamp M."/>
            <person name="Cook A."/>
            <person name="Cuff J."/>
            <person name="Das R."/>
            <person name="Davidow L."/>
            <person name="Deakin J.E."/>
            <person name="Fazzari M.J."/>
            <person name="Glass J.L."/>
            <person name="Grabherr M."/>
            <person name="Greally J.M."/>
            <person name="Gu W."/>
            <person name="Hore T.A."/>
            <person name="Huttley G.A."/>
            <person name="Kleber M."/>
            <person name="Jirtle R.L."/>
            <person name="Koina E."/>
            <person name="Lee J.T."/>
            <person name="Mahony S."/>
            <person name="Marra M.A."/>
            <person name="Miller R.D."/>
            <person name="Nicholls R.D."/>
            <person name="Oda M."/>
            <person name="Papenfuss A.T."/>
            <person name="Parra Z.E."/>
            <person name="Pollock D.D."/>
            <person name="Ray D.A."/>
            <person name="Schein J.E."/>
            <person name="Speed T.P."/>
            <person name="Thompson K."/>
            <person name="VandeBerg J.L."/>
            <person name="Wade C.M."/>
            <person name="Walker J.A."/>
            <person name="Waters P.D."/>
            <person name="Webber C."/>
            <person name="Weidman J.R."/>
            <person name="Xie X."/>
            <person name="Zody M.C."/>
            <person name="Baldwin J."/>
            <person name="Abdouelleil A."/>
            <person name="Abdulkadir J."/>
            <person name="Abebe A."/>
            <person name="Abera B."/>
            <person name="Abreu J."/>
            <person name="Acer S.C."/>
            <person name="Aftuck L."/>
            <person name="Alexander A."/>
            <person name="An P."/>
            <person name="Anderson E."/>
            <person name="Anderson S."/>
            <person name="Arachi H."/>
            <person name="Azer M."/>
            <person name="Bachantsang P."/>
            <person name="Barry A."/>
            <person name="Bayul T."/>
            <person name="Berlin A."/>
            <person name="Bessette D."/>
            <person name="Bloom T."/>
            <person name="Bloom T."/>
            <person name="Boguslavskiy L."/>
            <person name="Bonnet C."/>
            <person name="Boukhgalter B."/>
            <person name="Bourzgui I."/>
            <person name="Brown A."/>
            <person name="Cahill P."/>
            <person name="Channer S."/>
            <person name="Cheshatsang Y."/>
            <person name="Chuda L."/>
            <person name="Citroen M."/>
            <person name="Collymore A."/>
            <person name="Cooke P."/>
            <person name="Costello M."/>
            <person name="D'Aco K."/>
            <person name="Daza R."/>
            <person name="De Haan G."/>
            <person name="DeGray S."/>
            <person name="DeMaso C."/>
            <person name="Dhargay N."/>
            <person name="Dooley K."/>
            <person name="Dooley E."/>
            <person name="Doricent M."/>
            <person name="Dorje P."/>
            <person name="Dorjee K."/>
            <person name="Dupes A."/>
            <person name="Elong R."/>
            <person name="Falk J."/>
            <person name="Farina A."/>
            <person name="Faro S."/>
            <person name="Ferguson D."/>
            <person name="Fisher S."/>
            <person name="Foley C.D."/>
            <person name="Franke A."/>
            <person name="Friedrich D."/>
            <person name="Gadbois L."/>
            <person name="Gearin G."/>
            <person name="Gearin C.R."/>
            <person name="Giannoukos G."/>
            <person name="Goode T."/>
            <person name="Graham J."/>
            <person name="Grandbois E."/>
            <person name="Grewal S."/>
            <person name="Gyaltsen K."/>
            <person name="Hafez N."/>
            <person name="Hagos B."/>
            <person name="Hall J."/>
            <person name="Henson C."/>
            <person name="Hollinger A."/>
            <person name="Honan T."/>
            <person name="Huard M.D."/>
            <person name="Hughes L."/>
            <person name="Hurhula B."/>
            <person name="Husby M.E."/>
            <person name="Kamat A."/>
            <person name="Kanga B."/>
            <person name="Kashin S."/>
            <person name="Khazanovich D."/>
            <person name="Kisner P."/>
            <person name="Lance K."/>
            <person name="Lara M."/>
            <person name="Lee W."/>
            <person name="Lennon N."/>
            <person name="Letendre F."/>
            <person name="LeVine R."/>
            <person name="Lipovsky A."/>
            <person name="Liu X."/>
            <person name="Liu J."/>
            <person name="Liu S."/>
            <person name="Lokyitsang T."/>
            <person name="Lokyitsang Y."/>
            <person name="Lubonja R."/>
            <person name="Lui A."/>
            <person name="MacDonald P."/>
            <person name="Magnisalis V."/>
            <person name="Maru K."/>
            <person name="Matthews C."/>
            <person name="McCusker W."/>
            <person name="McDonough S."/>
            <person name="Mehta T."/>
            <person name="Meldrim J."/>
            <person name="Meneus L."/>
            <person name="Mihai O."/>
            <person name="Mihalev A."/>
            <person name="Mihova T."/>
            <person name="Mittelman R."/>
            <person name="Mlenga V."/>
            <person name="Montmayeur A."/>
            <person name="Mulrain L."/>
            <person name="Navidi A."/>
            <person name="Naylor J."/>
            <person name="Negash T."/>
            <person name="Nguyen T."/>
            <person name="Nguyen N."/>
            <person name="Nicol R."/>
            <person name="Norbu C."/>
            <person name="Norbu N."/>
            <person name="Novod N."/>
            <person name="O'Neill B."/>
            <person name="Osman S."/>
            <person name="Markiewicz E."/>
            <person name="Oyono O.L."/>
            <person name="Patti C."/>
            <person name="Phunkhang P."/>
            <person name="Pierre F."/>
            <person name="Priest M."/>
            <person name="Raghuraman S."/>
            <person name="Rege F."/>
            <person name="Reyes R."/>
            <person name="Rise C."/>
            <person name="Rogov P."/>
            <person name="Ross K."/>
            <person name="Ryan E."/>
            <person name="Settipalli S."/>
            <person name="Shea T."/>
            <person name="Sherpa N."/>
            <person name="Shi L."/>
            <person name="Shih D."/>
            <person name="Sparrow T."/>
            <person name="Spaulding J."/>
            <person name="Stalker J."/>
            <person name="Stange-Thomann N."/>
            <person name="Stavropoulos S."/>
            <person name="Stone C."/>
            <person name="Strader C."/>
            <person name="Tesfaye S."/>
            <person name="Thomson T."/>
            <person name="Thoulutsang Y."/>
            <person name="Thoulutsang D."/>
            <person name="Topham K."/>
            <person name="Topping I."/>
            <person name="Tsamla T."/>
            <person name="Vassiliev H."/>
            <person name="Vo A."/>
            <person name="Wangchuk T."/>
            <person name="Wangdi T."/>
            <person name="Weiand M."/>
            <person name="Wilkinson J."/>
            <person name="Wilson A."/>
            <person name="Yadav S."/>
            <person name="Young G."/>
            <person name="Yu Q."/>
            <person name="Zembek L."/>
            <person name="Zhong D."/>
            <person name="Zimmer A."/>
            <person name="Zwirko Z."/>
            <person name="Jaffe D.B."/>
            <person name="Alvarez P."/>
            <person name="Brockman W."/>
            <person name="Butler J."/>
            <person name="Chin C."/>
            <person name="Gnerre S."/>
            <person name="MacCallum I."/>
            <person name="Graves J.A."/>
            <person name="Ponting C.P."/>
            <person name="Breen M."/>
            <person name="Samollow P.B."/>
            <person name="Lander E.S."/>
            <person name="Lindblad-Toh K."/>
        </authorList>
    </citation>
    <scope>NUCLEOTIDE SEQUENCE [LARGE SCALE GENOMIC DNA]</scope>
</reference>
<comment type="similarity">
    <text evidence="1">Belongs to the asteroid family.</text>
</comment>
<dbReference type="OrthoDB" id="25987at2759"/>
<feature type="region of interest" description="Disordered" evidence="2">
    <location>
        <begin position="662"/>
        <end position="682"/>
    </location>
</feature>